<sequence length="373" mass="40243">MSQPTSTNAPAGDVPTSHPVYFYPTPAPTETTVNSRVAFPMLQNYGVQNVLEQPQTQPALDTLPSILATYSTSCESAKKRRMLDADYDYEFDQSSLSPDGYQPEKRTRYDTNYGGWAYAPGTPVPQEYSHSNGPHAYGGSELLMSRANGTHGGHAMNGLDADESSSNGSCNVTGCHCETIQMKPMMYVSETAATYESSGVVYYHPAGHHHQHQEQMPTIVPAHAAIDTTPTHSPIGADSSLSVCSGSPLKLDESSCSVGKYGQDRAQPTTVAMLEPTAGEQAISPTSTSGADPQTVGAVGGTSRKPRAGRIRKRSVKESVSYQEVQSQRVIANVRERQRTQSLNEAFASLRKIIPTLPSDKLSKIQTLRLASR</sequence>
<evidence type="ECO:0000256" key="2">
    <source>
        <dbReference type="ARBA" id="ARBA00022782"/>
    </source>
</evidence>
<dbReference type="InterPro" id="IPR050283">
    <property type="entry name" value="E-box_TF_Regulators"/>
</dbReference>
<evidence type="ECO:0000256" key="1">
    <source>
        <dbReference type="ARBA" id="ARBA00022473"/>
    </source>
</evidence>
<dbReference type="PANTHER" id="PTHR23349">
    <property type="entry name" value="BASIC HELIX-LOOP-HELIX TRANSCRIPTION FACTOR, TWIST"/>
    <property type="match status" value="1"/>
</dbReference>
<reference evidence="9" key="1">
    <citation type="submission" date="2020-05" db="UniProtKB">
        <authorList>
            <consortium name="EnsemblMetazoa"/>
        </authorList>
    </citation>
    <scope>IDENTIFICATION</scope>
    <source>
        <strain evidence="9">MAF</strain>
    </source>
</reference>
<evidence type="ECO:0000313" key="9">
    <source>
        <dbReference type="EnsemblMetazoa" id="AMEM016167-PA"/>
    </source>
</evidence>
<dbReference type="STRING" id="30066.A0A182VJS6"/>
<dbReference type="InterPro" id="IPR011598">
    <property type="entry name" value="bHLH_dom"/>
</dbReference>
<dbReference type="Gene3D" id="4.10.280.10">
    <property type="entry name" value="Helix-loop-helix DNA-binding domain"/>
    <property type="match status" value="1"/>
</dbReference>
<evidence type="ECO:0000259" key="8">
    <source>
        <dbReference type="PROSITE" id="PS50888"/>
    </source>
</evidence>
<keyword evidence="3" id="KW-0805">Transcription regulation</keyword>
<dbReference type="Pfam" id="PF00010">
    <property type="entry name" value="HLH"/>
    <property type="match status" value="1"/>
</dbReference>
<dbReference type="PROSITE" id="PS50888">
    <property type="entry name" value="BHLH"/>
    <property type="match status" value="1"/>
</dbReference>
<feature type="compositionally biased region" description="Polar residues" evidence="7">
    <location>
        <begin position="283"/>
        <end position="292"/>
    </location>
</feature>
<evidence type="ECO:0000256" key="7">
    <source>
        <dbReference type="SAM" id="MobiDB-lite"/>
    </source>
</evidence>
<evidence type="ECO:0000256" key="3">
    <source>
        <dbReference type="ARBA" id="ARBA00023015"/>
    </source>
</evidence>
<dbReference type="GO" id="GO:0000981">
    <property type="term" value="F:DNA-binding transcription factor activity, RNA polymerase II-specific"/>
    <property type="evidence" value="ECO:0007669"/>
    <property type="project" value="TreeGrafter"/>
</dbReference>
<accession>A0A182VJS6</accession>
<dbReference type="AlphaFoldDB" id="A0A182VJS6"/>
<dbReference type="SUPFAM" id="SSF47459">
    <property type="entry name" value="HLH, helix-loop-helix DNA-binding domain"/>
    <property type="match status" value="1"/>
</dbReference>
<name>A0A182VJS6_ANOME</name>
<dbReference type="VEuPathDB" id="VectorBase:AMEM21_000749"/>
<dbReference type="Proteomes" id="UP000075903">
    <property type="component" value="Unassembled WGS sequence"/>
</dbReference>
<protein>
    <recommendedName>
        <fullName evidence="8">BHLH domain-containing protein</fullName>
    </recommendedName>
</protein>
<dbReference type="GO" id="GO:0000977">
    <property type="term" value="F:RNA polymerase II transcription regulatory region sequence-specific DNA binding"/>
    <property type="evidence" value="ECO:0007669"/>
    <property type="project" value="TreeGrafter"/>
</dbReference>
<keyword evidence="6" id="KW-0539">Nucleus</keyword>
<feature type="domain" description="BHLH" evidence="8">
    <location>
        <begin position="327"/>
        <end position="373"/>
    </location>
</feature>
<keyword evidence="1" id="KW-0217">Developmental protein</keyword>
<keyword evidence="2" id="KW-0221">Differentiation</keyword>
<evidence type="ECO:0000313" key="10">
    <source>
        <dbReference type="Proteomes" id="UP000075903"/>
    </source>
</evidence>
<dbReference type="SMART" id="SM00353">
    <property type="entry name" value="HLH"/>
    <property type="match status" value="1"/>
</dbReference>
<feature type="region of interest" description="Disordered" evidence="7">
    <location>
        <begin position="281"/>
        <end position="309"/>
    </location>
</feature>
<proteinExistence type="predicted"/>
<keyword evidence="10" id="KW-1185">Reference proteome</keyword>
<evidence type="ECO:0000256" key="6">
    <source>
        <dbReference type="ARBA" id="ARBA00023242"/>
    </source>
</evidence>
<evidence type="ECO:0000256" key="4">
    <source>
        <dbReference type="ARBA" id="ARBA00023125"/>
    </source>
</evidence>
<evidence type="ECO:0000256" key="5">
    <source>
        <dbReference type="ARBA" id="ARBA00023163"/>
    </source>
</evidence>
<dbReference type="VEuPathDB" id="VectorBase:AMEM016167"/>
<keyword evidence="5" id="KW-0804">Transcription</keyword>
<dbReference type="PANTHER" id="PTHR23349:SF50">
    <property type="entry name" value="PROTEIN TWIST"/>
    <property type="match status" value="1"/>
</dbReference>
<organism evidence="9 10">
    <name type="scientific">Anopheles merus</name>
    <name type="common">Mosquito</name>
    <dbReference type="NCBI Taxonomy" id="30066"/>
    <lineage>
        <taxon>Eukaryota</taxon>
        <taxon>Metazoa</taxon>
        <taxon>Ecdysozoa</taxon>
        <taxon>Arthropoda</taxon>
        <taxon>Hexapoda</taxon>
        <taxon>Insecta</taxon>
        <taxon>Pterygota</taxon>
        <taxon>Neoptera</taxon>
        <taxon>Endopterygota</taxon>
        <taxon>Diptera</taxon>
        <taxon>Nematocera</taxon>
        <taxon>Culicoidea</taxon>
        <taxon>Culicidae</taxon>
        <taxon>Anophelinae</taxon>
        <taxon>Anopheles</taxon>
    </lineage>
</organism>
<dbReference type="InterPro" id="IPR036638">
    <property type="entry name" value="HLH_DNA-bd_sf"/>
</dbReference>
<dbReference type="GO" id="GO:0046983">
    <property type="term" value="F:protein dimerization activity"/>
    <property type="evidence" value="ECO:0007669"/>
    <property type="project" value="InterPro"/>
</dbReference>
<keyword evidence="4" id="KW-0238">DNA-binding</keyword>
<dbReference type="GO" id="GO:0030154">
    <property type="term" value="P:cell differentiation"/>
    <property type="evidence" value="ECO:0007669"/>
    <property type="project" value="UniProtKB-KW"/>
</dbReference>
<dbReference type="EnsemblMetazoa" id="AMEM016167-RA">
    <property type="protein sequence ID" value="AMEM016167-PA"/>
    <property type="gene ID" value="AMEM016167"/>
</dbReference>